<dbReference type="InterPro" id="IPR039422">
    <property type="entry name" value="MarR/SlyA-like"/>
</dbReference>
<gene>
    <name evidence="4" type="ORF">SAMN05216400_1496</name>
</gene>
<dbReference type="EMBL" id="FNGX01000004">
    <property type="protein sequence ID" value="SDL72766.1"/>
    <property type="molecule type" value="Genomic_DNA"/>
</dbReference>
<accession>A0A1G9MET0</accession>
<dbReference type="InterPro" id="IPR036390">
    <property type="entry name" value="WH_DNA-bd_sf"/>
</dbReference>
<name>A0A1G9MET0_STREI</name>
<feature type="domain" description="HTH marR-type" evidence="3">
    <location>
        <begin position="8"/>
        <end position="140"/>
    </location>
</feature>
<dbReference type="Proteomes" id="UP000183162">
    <property type="component" value="Unassembled WGS sequence"/>
</dbReference>
<dbReference type="InterPro" id="IPR000835">
    <property type="entry name" value="HTH_MarR-typ"/>
</dbReference>
<organism evidence="4 5">
    <name type="scientific">Streptococcus equinus</name>
    <name type="common">Streptococcus bovis</name>
    <dbReference type="NCBI Taxonomy" id="1335"/>
    <lineage>
        <taxon>Bacteria</taxon>
        <taxon>Bacillati</taxon>
        <taxon>Bacillota</taxon>
        <taxon>Bacilli</taxon>
        <taxon>Lactobacillales</taxon>
        <taxon>Streptococcaceae</taxon>
        <taxon>Streptococcus</taxon>
    </lineage>
</organism>
<dbReference type="Gene3D" id="1.10.10.10">
    <property type="entry name" value="Winged helix-like DNA-binding domain superfamily/Winged helix DNA-binding domain"/>
    <property type="match status" value="1"/>
</dbReference>
<evidence type="ECO:0000313" key="4">
    <source>
        <dbReference type="EMBL" id="SDL72766.1"/>
    </source>
</evidence>
<protein>
    <submittedName>
        <fullName evidence="4">DNA-binding transcriptional regulator, MarR family</fullName>
    </submittedName>
</protein>
<proteinExistence type="predicted"/>
<dbReference type="GO" id="GO:0003677">
    <property type="term" value="F:DNA binding"/>
    <property type="evidence" value="ECO:0007669"/>
    <property type="project" value="UniProtKB-KW"/>
</dbReference>
<dbReference type="PANTHER" id="PTHR33164">
    <property type="entry name" value="TRANSCRIPTIONAL REGULATOR, MARR FAMILY"/>
    <property type="match status" value="1"/>
</dbReference>
<keyword evidence="2" id="KW-0804">Transcription</keyword>
<keyword evidence="1" id="KW-0805">Transcription regulation</keyword>
<dbReference type="Pfam" id="PF01047">
    <property type="entry name" value="MarR"/>
    <property type="match status" value="1"/>
</dbReference>
<dbReference type="RefSeq" id="WP_074567077.1">
    <property type="nucleotide sequence ID" value="NZ_FNGX01000004.1"/>
</dbReference>
<reference evidence="4 5" key="1">
    <citation type="submission" date="2016-10" db="EMBL/GenBank/DDBJ databases">
        <authorList>
            <person name="de Groot N.N."/>
        </authorList>
    </citation>
    <scope>NUCLEOTIDE SEQUENCE [LARGE SCALE GENOMIC DNA]</scope>
    <source>
        <strain evidence="4 5">Sb09</strain>
    </source>
</reference>
<dbReference type="SMART" id="SM00347">
    <property type="entry name" value="HTH_MARR"/>
    <property type="match status" value="1"/>
</dbReference>
<dbReference type="AlphaFoldDB" id="A0A1G9MET0"/>
<dbReference type="SUPFAM" id="SSF46785">
    <property type="entry name" value="Winged helix' DNA-binding domain"/>
    <property type="match status" value="1"/>
</dbReference>
<dbReference type="PRINTS" id="PR00598">
    <property type="entry name" value="HTHMARR"/>
</dbReference>
<dbReference type="InterPro" id="IPR036388">
    <property type="entry name" value="WH-like_DNA-bd_sf"/>
</dbReference>
<keyword evidence="4" id="KW-0238">DNA-binding</keyword>
<dbReference type="GO" id="GO:0003700">
    <property type="term" value="F:DNA-binding transcription factor activity"/>
    <property type="evidence" value="ECO:0007669"/>
    <property type="project" value="InterPro"/>
</dbReference>
<dbReference type="PROSITE" id="PS50995">
    <property type="entry name" value="HTH_MARR_2"/>
    <property type="match status" value="1"/>
</dbReference>
<dbReference type="GO" id="GO:0006950">
    <property type="term" value="P:response to stress"/>
    <property type="evidence" value="ECO:0007669"/>
    <property type="project" value="TreeGrafter"/>
</dbReference>
<dbReference type="OrthoDB" id="9799747at2"/>
<evidence type="ECO:0000259" key="3">
    <source>
        <dbReference type="PROSITE" id="PS50995"/>
    </source>
</evidence>
<evidence type="ECO:0000256" key="2">
    <source>
        <dbReference type="ARBA" id="ARBA00023163"/>
    </source>
</evidence>
<evidence type="ECO:0000256" key="1">
    <source>
        <dbReference type="ARBA" id="ARBA00023015"/>
    </source>
</evidence>
<evidence type="ECO:0000313" key="5">
    <source>
        <dbReference type="Proteomes" id="UP000183162"/>
    </source>
</evidence>
<sequence length="150" mass="17152">MSDFKNTSVKAMVVMRKAFRTIDAKVSETFKQDDLTPTQFSVLDVLYSKGPMKIAELIDSILATSGNMTVVIRNMEKKGWIARHTCPSDKRACLLTLTDAGRQVIEHALPLHIEKIEETFSVLTEDEQEELIRLLKKFKPREQNNLQNDK</sequence>
<dbReference type="PANTHER" id="PTHR33164:SF56">
    <property type="entry name" value="HTH-TYPE TRANSCRIPTIONAL REGULATOR MHQR"/>
    <property type="match status" value="1"/>
</dbReference>